<dbReference type="AlphaFoldDB" id="F2RKD3"/>
<dbReference type="KEGG" id="sve:SVEN_7003"/>
<accession>F2RKD3</accession>
<dbReference type="HOGENOM" id="CLU_524591_0_0_11"/>
<dbReference type="Proteomes" id="UP000006854">
    <property type="component" value="Chromosome"/>
</dbReference>
<sequence>MALMGNGSLDAATVLGIASKLQEMLTDREHIVSVPVTPYAYQAKNLHLTPPRDAVQENTLAEFSELVNRVPTHPIWQPSTTVHLWDIYGEVLGAELATSSLSAAEQQKYQTAVNYLYAPTSDGSGTAPSPALREYQSARQTWLQASIDYKQAQQTANMSSDPAVKDHWYEVDEPRLRQARDDALAAWTGTGHKSTVEDALRIVTELGAKMPSAVWRRHREAFNPKLPDQFSTAPNGTRFAPTFYAPGEVLDVAWPRVEMSRDMLVALASQASPALTAALGGAIDDDIHSVAFDYCPVSIARPWFDPVMDLFGSRAWRFPAGTQSLSDGADRPQGRCTTYVDTVALVRNIEIVRLSGSEVSSGEAFLEGDPEHAYASIDLDTGDRDAGVPDMGWDSLSAGVPQLRSLNDASLYLMNSSTGFEGLGAARLYRESEPPHHPFGEGYLRAAEGYSLVGTLMAFRTTEGNVAKVQVLESGAYGKIRWATYYVSRDTEISDEEDIYIAAFTCQRLPKSPDPDPALQW</sequence>
<dbReference type="PATRIC" id="fig|953739.5.peg.2221"/>
<dbReference type="STRING" id="953739.SVEN_7003"/>
<gene>
    <name evidence="1" type="ordered locus">SVEN_7003</name>
</gene>
<protein>
    <submittedName>
        <fullName evidence="1">Uncharacterized protein</fullName>
    </submittedName>
</protein>
<organism evidence="1 2">
    <name type="scientific">Streptomyces venezuelae (strain ATCC 10712 / CBS 650.69 / DSM 40230 / JCM 4526 / NBRC 13096 / PD 04745)</name>
    <dbReference type="NCBI Taxonomy" id="953739"/>
    <lineage>
        <taxon>Bacteria</taxon>
        <taxon>Bacillati</taxon>
        <taxon>Actinomycetota</taxon>
        <taxon>Actinomycetes</taxon>
        <taxon>Kitasatosporales</taxon>
        <taxon>Streptomycetaceae</taxon>
        <taxon>Streptomyces</taxon>
    </lineage>
</organism>
<name>F2RKD3_STRVP</name>
<dbReference type="EMBL" id="FR845719">
    <property type="protein sequence ID" value="CCA60289.1"/>
    <property type="molecule type" value="Genomic_DNA"/>
</dbReference>
<evidence type="ECO:0000313" key="1">
    <source>
        <dbReference type="EMBL" id="CCA60289.1"/>
    </source>
</evidence>
<evidence type="ECO:0000313" key="2">
    <source>
        <dbReference type="Proteomes" id="UP000006854"/>
    </source>
</evidence>
<dbReference type="eggNOG" id="COG3391">
    <property type="taxonomic scope" value="Bacteria"/>
</dbReference>
<reference evidence="1 2" key="1">
    <citation type="journal article" date="2011" name="BMC Genomics">
        <title>Genome-wide analysis of the role of GlnR in Streptomyces venezuelae provides new insights into global nitrogen regulation in actinomycetes.</title>
        <authorList>
            <person name="Pullan S.T."/>
            <person name="Bibb M.J."/>
            <person name="Merrick M."/>
        </authorList>
    </citation>
    <scope>NUCLEOTIDE SEQUENCE [LARGE SCALE GENOMIC DNA]</scope>
    <source>
        <strain evidence="2">ATCC 10712 / CBS 650.69 / DSM 40230 / JCM 4526 / NBRC 13096 / PD 04745</strain>
    </source>
</reference>
<keyword evidence="2" id="KW-1185">Reference proteome</keyword>
<proteinExistence type="predicted"/>